<proteinExistence type="predicted"/>
<feature type="region of interest" description="Disordered" evidence="1">
    <location>
        <begin position="137"/>
        <end position="174"/>
    </location>
</feature>
<evidence type="ECO:0000313" key="3">
    <source>
        <dbReference type="Proteomes" id="UP000245783"/>
    </source>
</evidence>
<dbReference type="InParanoid" id="A0A316VR25"/>
<sequence length="174" mass="19104">MWLLPVEPSLMAGGHETPVSSCERDAIVNVESSRPRISGSSSDLAMNDGPFAALPCWSERGGLGKRYAGRYTFTQGGTSTAKHDVYPQRSPLPVRRERKHQMSSTHNVSLELHSREGKERSWIVSARASAYEREQATALYGAQTPAGGTRRARVDRGDSRLSRSRSVPHACRAP</sequence>
<organism evidence="2 3">
    <name type="scientific">Ceraceosorus guamensis</name>
    <dbReference type="NCBI Taxonomy" id="1522189"/>
    <lineage>
        <taxon>Eukaryota</taxon>
        <taxon>Fungi</taxon>
        <taxon>Dikarya</taxon>
        <taxon>Basidiomycota</taxon>
        <taxon>Ustilaginomycotina</taxon>
        <taxon>Exobasidiomycetes</taxon>
        <taxon>Ceraceosorales</taxon>
        <taxon>Ceraceosoraceae</taxon>
        <taxon>Ceraceosorus</taxon>
    </lineage>
</organism>
<dbReference type="EMBL" id="KZ819526">
    <property type="protein sequence ID" value="PWN38853.1"/>
    <property type="molecule type" value="Genomic_DNA"/>
</dbReference>
<protein>
    <submittedName>
        <fullName evidence="2">Uncharacterized protein</fullName>
    </submittedName>
</protein>
<accession>A0A316VR25</accession>
<dbReference type="Proteomes" id="UP000245783">
    <property type="component" value="Unassembled WGS sequence"/>
</dbReference>
<dbReference type="AlphaFoldDB" id="A0A316VR25"/>
<keyword evidence="3" id="KW-1185">Reference proteome</keyword>
<dbReference type="RefSeq" id="XP_025366013.1">
    <property type="nucleotide sequence ID" value="XM_025517549.1"/>
</dbReference>
<name>A0A316VR25_9BASI</name>
<gene>
    <name evidence="2" type="ORF">IE81DRAFT_69643</name>
</gene>
<evidence type="ECO:0000313" key="2">
    <source>
        <dbReference type="EMBL" id="PWN38853.1"/>
    </source>
</evidence>
<feature type="region of interest" description="Disordered" evidence="1">
    <location>
        <begin position="75"/>
        <end position="113"/>
    </location>
</feature>
<evidence type="ECO:0000256" key="1">
    <source>
        <dbReference type="SAM" id="MobiDB-lite"/>
    </source>
</evidence>
<feature type="compositionally biased region" description="Basic and acidic residues" evidence="1">
    <location>
        <begin position="152"/>
        <end position="161"/>
    </location>
</feature>
<dbReference type="GeneID" id="37039419"/>
<reference evidence="2 3" key="1">
    <citation type="journal article" date="2018" name="Mol. Biol. Evol.">
        <title>Broad Genomic Sampling Reveals a Smut Pathogenic Ancestry of the Fungal Clade Ustilaginomycotina.</title>
        <authorList>
            <person name="Kijpornyongpan T."/>
            <person name="Mondo S.J."/>
            <person name="Barry K."/>
            <person name="Sandor L."/>
            <person name="Lee J."/>
            <person name="Lipzen A."/>
            <person name="Pangilinan J."/>
            <person name="LaButti K."/>
            <person name="Hainaut M."/>
            <person name="Henrissat B."/>
            <person name="Grigoriev I.V."/>
            <person name="Spatafora J.W."/>
            <person name="Aime M.C."/>
        </authorList>
    </citation>
    <scope>NUCLEOTIDE SEQUENCE [LARGE SCALE GENOMIC DNA]</scope>
    <source>
        <strain evidence="2 3">MCA 4658</strain>
    </source>
</reference>